<accession>A0A977KV77</accession>
<feature type="region of interest" description="Disordered" evidence="1">
    <location>
        <begin position="181"/>
        <end position="217"/>
    </location>
</feature>
<gene>
    <name evidence="2" type="ORF">KA717_34130</name>
</gene>
<dbReference type="EMBL" id="CP073041">
    <property type="protein sequence ID" value="UXE60524.1"/>
    <property type="molecule type" value="Genomic_DNA"/>
</dbReference>
<dbReference type="KEGG" id="wna:KA717_34130"/>
<evidence type="ECO:0000256" key="1">
    <source>
        <dbReference type="SAM" id="MobiDB-lite"/>
    </source>
</evidence>
<organism evidence="2">
    <name type="scientific">Woronichinia naegeliana WA131</name>
    <dbReference type="NCBI Taxonomy" id="2824559"/>
    <lineage>
        <taxon>Bacteria</taxon>
        <taxon>Bacillati</taxon>
        <taxon>Cyanobacteriota</taxon>
        <taxon>Cyanophyceae</taxon>
        <taxon>Synechococcales</taxon>
        <taxon>Coelosphaeriaceae</taxon>
        <taxon>Woronichinia</taxon>
    </lineage>
</organism>
<evidence type="ECO:0000313" key="2">
    <source>
        <dbReference type="EMBL" id="UXE60524.1"/>
    </source>
</evidence>
<protein>
    <submittedName>
        <fullName evidence="2">Uncharacterized protein</fullName>
    </submittedName>
</protein>
<reference evidence="2" key="1">
    <citation type="submission" date="2021-04" db="EMBL/GenBank/DDBJ databases">
        <title>Genome sequence of Woronichinia naegeliana from Washington state freshwater lake bloom.</title>
        <authorList>
            <person name="Dreher T.W."/>
        </authorList>
    </citation>
    <scope>NUCLEOTIDE SEQUENCE</scope>
    <source>
        <strain evidence="2">WA131</strain>
    </source>
</reference>
<feature type="compositionally biased region" description="Low complexity" evidence="1">
    <location>
        <begin position="41"/>
        <end position="62"/>
    </location>
</feature>
<name>A0A977KV77_9CYAN</name>
<feature type="compositionally biased region" description="Basic and acidic residues" evidence="1">
    <location>
        <begin position="181"/>
        <end position="190"/>
    </location>
</feature>
<dbReference type="AlphaFoldDB" id="A0A977KV77"/>
<dbReference type="Proteomes" id="UP001065613">
    <property type="component" value="Chromosome"/>
</dbReference>
<sequence length="217" mass="24382">MLVWFLAGLLAIHFISFSSKGLISSVFAQSTPPQPSPTIPQPQTSPSNSSPSPASPIKPTSSSRVEDIAAIVYQKLPFLPLENQYRRQDTGQVDSEHTLVSRFIRYHQDIKKRATRYRLDWKLTLADYLGENEIIVTERYPGSLTLQTNPIDSDVKAIRALNRLQRLELVNLFAQIYKPQVEKTTTEQKPQKPTQPAVVDPSKPGLSQPGDSQLLKF</sequence>
<proteinExistence type="predicted"/>
<feature type="region of interest" description="Disordered" evidence="1">
    <location>
        <begin position="29"/>
        <end position="62"/>
    </location>
</feature>